<evidence type="ECO:0000256" key="2">
    <source>
        <dbReference type="ARBA" id="ARBA00012027"/>
    </source>
</evidence>
<feature type="region of interest" description="Disordered" evidence="7">
    <location>
        <begin position="702"/>
        <end position="728"/>
    </location>
</feature>
<dbReference type="Proteomes" id="UP000237271">
    <property type="component" value="Unassembled WGS sequence"/>
</dbReference>
<feature type="compositionally biased region" description="Polar residues" evidence="7">
    <location>
        <begin position="275"/>
        <end position="291"/>
    </location>
</feature>
<dbReference type="GO" id="GO:0005886">
    <property type="term" value="C:plasma membrane"/>
    <property type="evidence" value="ECO:0007669"/>
    <property type="project" value="TreeGrafter"/>
</dbReference>
<keyword evidence="3" id="KW-0677">Repeat</keyword>
<reference evidence="9 10" key="1">
    <citation type="journal article" date="2017" name="Genome Biol. Evol.">
        <title>Phytophthora megakarya and P. palmivora, closely related causal agents of cacao black pod rot, underwent increases in genome sizes and gene numbers by different mechanisms.</title>
        <authorList>
            <person name="Ali S.S."/>
            <person name="Shao J."/>
            <person name="Lary D.J."/>
            <person name="Kronmiller B."/>
            <person name="Shen D."/>
            <person name="Strem M.D."/>
            <person name="Amoako-Attah I."/>
            <person name="Akrofi A.Y."/>
            <person name="Begoude B.A."/>
            <person name="Ten Hoopen G.M."/>
            <person name="Coulibaly K."/>
            <person name="Kebe B.I."/>
            <person name="Melnick R.L."/>
            <person name="Guiltinan M.J."/>
            <person name="Tyler B.M."/>
            <person name="Meinhardt L.W."/>
            <person name="Bailey B.A."/>
        </authorList>
    </citation>
    <scope>NUCLEOTIDE SEQUENCE [LARGE SCALE GENOMIC DNA]</scope>
    <source>
        <strain evidence="10">sbr112.9</strain>
    </source>
</reference>
<dbReference type="InterPro" id="IPR015679">
    <property type="entry name" value="PLipase_D_fam"/>
</dbReference>
<organism evidence="9 10">
    <name type="scientific">Phytophthora palmivora</name>
    <dbReference type="NCBI Taxonomy" id="4796"/>
    <lineage>
        <taxon>Eukaryota</taxon>
        <taxon>Sar</taxon>
        <taxon>Stramenopiles</taxon>
        <taxon>Oomycota</taxon>
        <taxon>Peronosporomycetes</taxon>
        <taxon>Peronosporales</taxon>
        <taxon>Peronosporaceae</taxon>
        <taxon>Phytophthora</taxon>
    </lineage>
</organism>
<protein>
    <recommendedName>
        <fullName evidence="2">phospholipase D</fullName>
        <ecNumber evidence="2">3.1.4.4</ecNumber>
    </recommendedName>
</protein>
<evidence type="ECO:0000313" key="10">
    <source>
        <dbReference type="Proteomes" id="UP000237271"/>
    </source>
</evidence>
<feature type="domain" description="PLD phosphodiesterase" evidence="8">
    <location>
        <begin position="1"/>
        <end position="19"/>
    </location>
</feature>
<evidence type="ECO:0000256" key="3">
    <source>
        <dbReference type="ARBA" id="ARBA00022737"/>
    </source>
</evidence>
<dbReference type="PANTHER" id="PTHR18896">
    <property type="entry name" value="PHOSPHOLIPASE D"/>
    <property type="match status" value="1"/>
</dbReference>
<proteinExistence type="predicted"/>
<evidence type="ECO:0000259" key="8">
    <source>
        <dbReference type="PROSITE" id="PS50035"/>
    </source>
</evidence>
<dbReference type="EC" id="3.1.4.4" evidence="2"/>
<evidence type="ECO:0000256" key="6">
    <source>
        <dbReference type="ARBA" id="ARBA00023098"/>
    </source>
</evidence>
<accession>A0A2P4Y5U0</accession>
<feature type="region of interest" description="Disordered" evidence="7">
    <location>
        <begin position="275"/>
        <end position="353"/>
    </location>
</feature>
<evidence type="ECO:0000256" key="7">
    <source>
        <dbReference type="SAM" id="MobiDB-lite"/>
    </source>
</evidence>
<sequence>MIADDRCAIIGSANINDRSMNGDRDSEIALVIEDMQYEDGVMNEKPYRRGVAASKLRLQLFREHLGLADDDLSVSDPTSDRTWQAIKSTASSNTKIFESVFDCAPSNRMRAFVNFQSIEVTQIFENQRMNVLKVPGRSHVWDAQNLKDGDYAPWTDVNGVPIAADRVDLRDFEVDNYRDKKKKLFSMDHDGWCYARNFSIFQEVRTMKTDYKKREKLQHLVADRLMAQVRRRRWVKKGLLPPRPDPRDSSFSVVSDDEEHGRFYSIWRRLQQGDFSRSNSVSTPTNFSQLDSAGGISGSVSVGGTTHGRRLYNSTSMPSNGSLLATDNPPSRPAVLGDTPSCPNSPSVANFHTPQSPAVAVGARSVRSARTSSLLGIGTGVRNRANTRSARGSFYGMFSVNGNRNLDTDDESSDAGSDYGGGHGIRASLKRWYSTMDVLDFGRRSKFNAEYFDTDEDHLHGDDPLLEDGRGSYHAATRDGLLTEEASDGSGDEDADCQISHVQTAATVRKEDETRARGQLSEIRGHLVEFPLDFLVEEILKPVVSDGSGDEDADCQISHVQTAATVRKEDETRARGQLSEIRGHLVEFPLDFLVEEILKPSAVDSGALALLDVATKAELPFDEYIVVAGRVQSSRQLTCLGGRVKRDGKRRLLVVPLAQAHETNAGQTPNVQVLDVGEVAVNFLKSVRACFPTLVKKNPMAELVDDSDSEEEETLKKQKRDTQSGDSEAAKVQELIAQAMDYMSQIRVKVLATLDELFSAFQIADPSNVQVSLCNDPSLPKNCQLLCMDCPPLGTTSDGNHAMMPHAFSSTSTPPEPLNFGVLFSEVAISKEKQQFLHIPVPRSPPLPAPGTQEDYVQESFQDATVLTFGTKREATAHGGGKTCEEMIKNIRMRHASGTFCTLVLPTKTWDQVADEHKSFLPQVCELQGELRLRRLMGNAPCGVPIELLLED</sequence>
<dbReference type="GO" id="GO:0004630">
    <property type="term" value="F:phospholipase D activity"/>
    <property type="evidence" value="ECO:0007669"/>
    <property type="project" value="UniProtKB-EC"/>
</dbReference>
<dbReference type="GO" id="GO:0009395">
    <property type="term" value="P:phospholipid catabolic process"/>
    <property type="evidence" value="ECO:0007669"/>
    <property type="project" value="TreeGrafter"/>
</dbReference>
<feature type="compositionally biased region" description="Low complexity" evidence="7">
    <location>
        <begin position="292"/>
        <end position="304"/>
    </location>
</feature>
<evidence type="ECO:0000313" key="9">
    <source>
        <dbReference type="EMBL" id="POM73163.1"/>
    </source>
</evidence>
<dbReference type="PROSITE" id="PS50035">
    <property type="entry name" value="PLD"/>
    <property type="match status" value="1"/>
</dbReference>
<dbReference type="Gene3D" id="3.30.870.10">
    <property type="entry name" value="Endonuclease Chain A"/>
    <property type="match status" value="1"/>
</dbReference>
<dbReference type="InterPro" id="IPR001736">
    <property type="entry name" value="PLipase_D/transphosphatidylase"/>
</dbReference>
<feature type="compositionally biased region" description="Basic and acidic residues" evidence="7">
    <location>
        <begin position="714"/>
        <end position="728"/>
    </location>
</feature>
<keyword evidence="4" id="KW-0378">Hydrolase</keyword>
<evidence type="ECO:0000256" key="5">
    <source>
        <dbReference type="ARBA" id="ARBA00022963"/>
    </source>
</evidence>
<dbReference type="SUPFAM" id="SSF56024">
    <property type="entry name" value="Phospholipase D/nuclease"/>
    <property type="match status" value="1"/>
</dbReference>
<feature type="compositionally biased region" description="Acidic residues" evidence="7">
    <location>
        <begin position="703"/>
        <end position="713"/>
    </location>
</feature>
<dbReference type="EMBL" id="NCKW01005256">
    <property type="protein sequence ID" value="POM73163.1"/>
    <property type="molecule type" value="Genomic_DNA"/>
</dbReference>
<name>A0A2P4Y5U0_9STRA</name>
<evidence type="ECO:0000256" key="1">
    <source>
        <dbReference type="ARBA" id="ARBA00000798"/>
    </source>
</evidence>
<dbReference type="OrthoDB" id="78188at2759"/>
<evidence type="ECO:0000256" key="4">
    <source>
        <dbReference type="ARBA" id="ARBA00022801"/>
    </source>
</evidence>
<dbReference type="AlphaFoldDB" id="A0A2P4Y5U0"/>
<keyword evidence="5" id="KW-0442">Lipid degradation</keyword>
<feature type="compositionally biased region" description="Polar residues" evidence="7">
    <location>
        <begin position="312"/>
        <end position="329"/>
    </location>
</feature>
<feature type="compositionally biased region" description="Polar residues" evidence="7">
    <location>
        <begin position="341"/>
        <end position="353"/>
    </location>
</feature>
<keyword evidence="6" id="KW-0443">Lipid metabolism</keyword>
<comment type="catalytic activity">
    <reaction evidence="1">
        <text>a 1,2-diacyl-sn-glycero-3-phosphocholine + H2O = a 1,2-diacyl-sn-glycero-3-phosphate + choline + H(+)</text>
        <dbReference type="Rhea" id="RHEA:14445"/>
        <dbReference type="ChEBI" id="CHEBI:15354"/>
        <dbReference type="ChEBI" id="CHEBI:15377"/>
        <dbReference type="ChEBI" id="CHEBI:15378"/>
        <dbReference type="ChEBI" id="CHEBI:57643"/>
        <dbReference type="ChEBI" id="CHEBI:58608"/>
        <dbReference type="EC" id="3.1.4.4"/>
    </reaction>
</comment>
<gene>
    <name evidence="9" type="ORF">PHPALM_10012</name>
</gene>
<dbReference type="PANTHER" id="PTHR18896:SF76">
    <property type="entry name" value="PHOSPHOLIPASE"/>
    <property type="match status" value="1"/>
</dbReference>
<keyword evidence="10" id="KW-1185">Reference proteome</keyword>
<comment type="caution">
    <text evidence="9">The sequence shown here is derived from an EMBL/GenBank/DDBJ whole genome shotgun (WGS) entry which is preliminary data.</text>
</comment>